<evidence type="ECO:0000313" key="3">
    <source>
        <dbReference type="Proteomes" id="UP000064243"/>
    </source>
</evidence>
<feature type="domain" description="PRC-barrel" evidence="1">
    <location>
        <begin position="3"/>
        <end position="76"/>
    </location>
</feature>
<organism evidence="2 3">
    <name type="scientific">Thiobacillus denitrificans</name>
    <dbReference type="NCBI Taxonomy" id="36861"/>
    <lineage>
        <taxon>Bacteria</taxon>
        <taxon>Pseudomonadati</taxon>
        <taxon>Pseudomonadota</taxon>
        <taxon>Betaproteobacteria</taxon>
        <taxon>Nitrosomonadales</taxon>
        <taxon>Thiobacillaceae</taxon>
        <taxon>Thiobacillus</taxon>
    </lineage>
</organism>
<comment type="caution">
    <text evidence="2">The sequence shown here is derived from an EMBL/GenBank/DDBJ whole genome shotgun (WGS) entry which is preliminary data.</text>
</comment>
<evidence type="ECO:0000313" key="2">
    <source>
        <dbReference type="EMBL" id="KVW93064.1"/>
    </source>
</evidence>
<name>A0A119CUC0_THIDE</name>
<dbReference type="Gene3D" id="3.90.50.10">
    <property type="entry name" value="Photosynthetic Reaction Center, subunit H, domain 2"/>
    <property type="match status" value="2"/>
</dbReference>
<dbReference type="GO" id="GO:0019684">
    <property type="term" value="P:photosynthesis, light reaction"/>
    <property type="evidence" value="ECO:0007669"/>
    <property type="project" value="InterPro"/>
</dbReference>
<dbReference type="InterPro" id="IPR027275">
    <property type="entry name" value="PRC-brl_dom"/>
</dbReference>
<dbReference type="Proteomes" id="UP000064243">
    <property type="component" value="Unassembled WGS sequence"/>
</dbReference>
<accession>A0A119CUC0</accession>
<dbReference type="PATRIC" id="fig|36861.3.peg.2888"/>
<dbReference type="GO" id="GO:0030077">
    <property type="term" value="C:plasma membrane light-harvesting complex"/>
    <property type="evidence" value="ECO:0007669"/>
    <property type="project" value="InterPro"/>
</dbReference>
<dbReference type="Pfam" id="PF05239">
    <property type="entry name" value="PRC"/>
    <property type="match status" value="1"/>
</dbReference>
<sequence>MQLRRLHDLKNYALLARDGEIGRIEQIYFDDEQWVVRYFVVHTGGWLLGRDVLIAPRSVAGVDERNKCIAVDLSREQVENAPPIDSERPVSRHDETEYHRHYGWPPYWEISAFGMTIPPVAPPTEPVSEPEDPHLRDGSEVMGYHLQARDGELGHVHDLVLDDQDWAVRYFVVDTRNWWPGKKVLVAPTWVDRVSWADRAIFVDLGRDLIRTAPAYDPDQIIGHDDEVRLYAHYGKSVQAMGDSGQEKDDR</sequence>
<dbReference type="InterPro" id="IPR014747">
    <property type="entry name" value="Bac_photo_RC_H_C"/>
</dbReference>
<keyword evidence="3" id="KW-1185">Reference proteome</keyword>
<dbReference type="InterPro" id="IPR011033">
    <property type="entry name" value="PRC_barrel-like_sf"/>
</dbReference>
<proteinExistence type="predicted"/>
<gene>
    <name evidence="2" type="ORF">ABW22_15210</name>
</gene>
<reference evidence="2 3" key="1">
    <citation type="journal article" date="2015" name="Appl. Environ. Microbiol.">
        <title>Aerobic and Anaerobic Thiosulfate Oxidation by a Cold-Adapted, Subglacial Chemoautotroph.</title>
        <authorList>
            <person name="Harrold Z.R."/>
            <person name="Skidmore M.L."/>
            <person name="Hamilton T.L."/>
            <person name="Desch L."/>
            <person name="Amada K."/>
            <person name="van Gelder W."/>
            <person name="Glover K."/>
            <person name="Roden E.E."/>
            <person name="Boyd E.S."/>
        </authorList>
    </citation>
    <scope>NUCLEOTIDE SEQUENCE [LARGE SCALE GENOMIC DNA]</scope>
    <source>
        <strain evidence="2 3">RG</strain>
    </source>
</reference>
<dbReference type="RefSeq" id="WP_237763377.1">
    <property type="nucleotide sequence ID" value="NZ_LDUG01000052.1"/>
</dbReference>
<dbReference type="SUPFAM" id="SSF50346">
    <property type="entry name" value="PRC-barrel domain"/>
    <property type="match status" value="2"/>
</dbReference>
<dbReference type="AlphaFoldDB" id="A0A119CUC0"/>
<evidence type="ECO:0000259" key="1">
    <source>
        <dbReference type="Pfam" id="PF05239"/>
    </source>
</evidence>
<protein>
    <recommendedName>
        <fullName evidence="1">PRC-barrel domain-containing protein</fullName>
    </recommendedName>
</protein>
<dbReference type="EMBL" id="LDUG01000052">
    <property type="protein sequence ID" value="KVW93064.1"/>
    <property type="molecule type" value="Genomic_DNA"/>
</dbReference>